<name>A0A6D2KJA7_9BRAS</name>
<proteinExistence type="predicted"/>
<protein>
    <recommendedName>
        <fullName evidence="6">SP-RING-type domain-containing protein</fullName>
    </recommendedName>
</protein>
<comment type="caution">
    <text evidence="7">The sequence shown here is derived from an EMBL/GenBank/DDBJ whole genome shotgun (WGS) entry which is preliminary data.</text>
</comment>
<sequence>MVTPPENSGLGFLAEVDSNEFHASCIALANKIDSAIGNNAVLPDVQDLAKILKHVCACQRRGNNQTKAMIMMLMISAKNACELGWFPQRETQELLAFVEMMWKSFSSPENAIPASLSSPCSQMPLVMKRFYPFTKLGHVLISFEAKPESNVSAKVKDFHISKNMPFSRKRQVGLFVVQTDDISKSSCLVHPQKVSFLLNGMDVQNRVIAAMDTGPQRPTNVSPLVNPGVNLLQTIGCFEGSYFVVIAFVDDIPLPDQPPMLKNYVHSEVTQSNSDCDVIEGPSRISLNCPISKTRIKLPVKGHVCRHLQSFDFWNYVGINKRRPSWRCPHCNQSVCYTDIRVDQNMLKILQEVGCNVPDVVISADGSWRVVTENDENVPETTHNHGVQNLGPAVMDLTRDENEMETSGGTRGAEHKPCVPEFQAPSTNTHNLATDYPMLLNLPSSSVNALPQLPQTLNVFDGQQQGFMNLNTWGSAARQSFPMEYLPTSSQQDRLATNPASFLRTSMPAAQSSQFQASHVPPLGQCLGRTPELLERWSHIHGIGTNQTQPPMSPPLQHLYGMQNQNQNQMLPIRSMSPAQQRPMASSITHPQTFTTNYGGTSNQRPIQRSMQRPNPGRAAEQFSSTQLGPGPALRDFVNTTSANTGNWRPLTRMRGSLTPGTITGYEHMIIRPTRPVQAQAQTLPPPQPAAYSSNNYIADEIQAFLAHPSYPVGMNETQDGQLGSTPVAEGLGASGSFWSMPPEAW</sequence>
<gene>
    <name evidence="7" type="ORF">MERR_LOCUS40521</name>
</gene>
<feature type="domain" description="SP-RING-type" evidence="6">
    <location>
        <begin position="274"/>
        <end position="355"/>
    </location>
</feature>
<dbReference type="PANTHER" id="PTHR10782:SF68">
    <property type="entry name" value="E4 SUMO-PROTEIN LIGASE PIAL1"/>
    <property type="match status" value="1"/>
</dbReference>
<feature type="compositionally biased region" description="Polar residues" evidence="5">
    <location>
        <begin position="577"/>
        <end position="613"/>
    </location>
</feature>
<dbReference type="GO" id="GO:0016925">
    <property type="term" value="P:protein sumoylation"/>
    <property type="evidence" value="ECO:0007669"/>
    <property type="project" value="UniProtKB-ARBA"/>
</dbReference>
<dbReference type="Proteomes" id="UP000467841">
    <property type="component" value="Unassembled WGS sequence"/>
</dbReference>
<dbReference type="PANTHER" id="PTHR10782">
    <property type="entry name" value="ZINC FINGER MIZ DOMAIN-CONTAINING PROTEIN"/>
    <property type="match status" value="1"/>
</dbReference>
<evidence type="ECO:0000313" key="8">
    <source>
        <dbReference type="Proteomes" id="UP000467841"/>
    </source>
</evidence>
<keyword evidence="3" id="KW-0862">Zinc</keyword>
<evidence type="ECO:0000313" key="7">
    <source>
        <dbReference type="EMBL" id="CAA7053285.1"/>
    </source>
</evidence>
<dbReference type="CDD" id="cd16650">
    <property type="entry name" value="SP-RING_PIAS-like"/>
    <property type="match status" value="1"/>
</dbReference>
<reference evidence="7" key="1">
    <citation type="submission" date="2020-01" db="EMBL/GenBank/DDBJ databases">
        <authorList>
            <person name="Mishra B."/>
        </authorList>
    </citation>
    <scope>NUCLEOTIDE SEQUENCE [LARGE SCALE GENOMIC DNA]</scope>
</reference>
<dbReference type="InterPro" id="IPR013083">
    <property type="entry name" value="Znf_RING/FYVE/PHD"/>
</dbReference>
<keyword evidence="8" id="KW-1185">Reference proteome</keyword>
<dbReference type="Pfam" id="PF02891">
    <property type="entry name" value="zf-MIZ"/>
    <property type="match status" value="1"/>
</dbReference>
<keyword evidence="2 4" id="KW-0863">Zinc-finger</keyword>
<dbReference type="InterPro" id="IPR004181">
    <property type="entry name" value="Znf_MIZ"/>
</dbReference>
<organism evidence="7 8">
    <name type="scientific">Microthlaspi erraticum</name>
    <dbReference type="NCBI Taxonomy" id="1685480"/>
    <lineage>
        <taxon>Eukaryota</taxon>
        <taxon>Viridiplantae</taxon>
        <taxon>Streptophyta</taxon>
        <taxon>Embryophyta</taxon>
        <taxon>Tracheophyta</taxon>
        <taxon>Spermatophyta</taxon>
        <taxon>Magnoliopsida</taxon>
        <taxon>eudicotyledons</taxon>
        <taxon>Gunneridae</taxon>
        <taxon>Pentapetalae</taxon>
        <taxon>rosids</taxon>
        <taxon>malvids</taxon>
        <taxon>Brassicales</taxon>
        <taxon>Brassicaceae</taxon>
        <taxon>Coluteocarpeae</taxon>
        <taxon>Microthlaspi</taxon>
    </lineage>
</organism>
<evidence type="ECO:0000256" key="2">
    <source>
        <dbReference type="ARBA" id="ARBA00022771"/>
    </source>
</evidence>
<feature type="region of interest" description="Disordered" evidence="5">
    <location>
        <begin position="576"/>
        <end position="633"/>
    </location>
</feature>
<keyword evidence="1" id="KW-0479">Metal-binding</keyword>
<dbReference type="GO" id="GO:0000785">
    <property type="term" value="C:chromatin"/>
    <property type="evidence" value="ECO:0007669"/>
    <property type="project" value="TreeGrafter"/>
</dbReference>
<dbReference type="PROSITE" id="PS51044">
    <property type="entry name" value="ZF_SP_RING"/>
    <property type="match status" value="1"/>
</dbReference>
<dbReference type="Gene3D" id="3.30.40.10">
    <property type="entry name" value="Zinc/RING finger domain, C3HC4 (zinc finger)"/>
    <property type="match status" value="1"/>
</dbReference>
<evidence type="ECO:0000256" key="1">
    <source>
        <dbReference type="ARBA" id="ARBA00022723"/>
    </source>
</evidence>
<feature type="region of interest" description="Disordered" evidence="5">
    <location>
        <begin position="403"/>
        <end position="430"/>
    </location>
</feature>
<evidence type="ECO:0000256" key="5">
    <source>
        <dbReference type="SAM" id="MobiDB-lite"/>
    </source>
</evidence>
<evidence type="ECO:0000256" key="4">
    <source>
        <dbReference type="PROSITE-ProRule" id="PRU00452"/>
    </source>
</evidence>
<evidence type="ECO:0000259" key="6">
    <source>
        <dbReference type="PROSITE" id="PS51044"/>
    </source>
</evidence>
<dbReference type="EMBL" id="CACVBM020001529">
    <property type="protein sequence ID" value="CAA7053285.1"/>
    <property type="molecule type" value="Genomic_DNA"/>
</dbReference>
<dbReference type="OrthoDB" id="10263264at2759"/>
<dbReference type="GO" id="GO:0061665">
    <property type="term" value="F:SUMO ligase activity"/>
    <property type="evidence" value="ECO:0007669"/>
    <property type="project" value="TreeGrafter"/>
</dbReference>
<dbReference type="GO" id="GO:0008270">
    <property type="term" value="F:zinc ion binding"/>
    <property type="evidence" value="ECO:0007669"/>
    <property type="project" value="UniProtKB-KW"/>
</dbReference>
<dbReference type="AlphaFoldDB" id="A0A6D2KJA7"/>
<evidence type="ECO:0000256" key="3">
    <source>
        <dbReference type="ARBA" id="ARBA00022833"/>
    </source>
</evidence>
<accession>A0A6D2KJA7</accession>